<evidence type="ECO:0000259" key="3">
    <source>
        <dbReference type="Pfam" id="PF12222"/>
    </source>
</evidence>
<evidence type="ECO:0000256" key="2">
    <source>
        <dbReference type="SAM" id="Phobius"/>
    </source>
</evidence>
<keyword evidence="2" id="KW-1133">Transmembrane helix</keyword>
<dbReference type="EMBL" id="NMPR01000099">
    <property type="protein sequence ID" value="KAA8630633.1"/>
    <property type="molecule type" value="Genomic_DNA"/>
</dbReference>
<organism evidence="4 5">
    <name type="scientific">Sordaria macrospora</name>
    <dbReference type="NCBI Taxonomy" id="5147"/>
    <lineage>
        <taxon>Eukaryota</taxon>
        <taxon>Fungi</taxon>
        <taxon>Dikarya</taxon>
        <taxon>Ascomycota</taxon>
        <taxon>Pezizomycotina</taxon>
        <taxon>Sordariomycetes</taxon>
        <taxon>Sordariomycetidae</taxon>
        <taxon>Sordariales</taxon>
        <taxon>Sordariaceae</taxon>
        <taxon>Sordaria</taxon>
    </lineage>
</organism>
<accession>A0A8S8ZKQ0</accession>
<dbReference type="AlphaFoldDB" id="A0A8S8ZKQ0"/>
<feature type="transmembrane region" description="Helical" evidence="2">
    <location>
        <begin position="76"/>
        <end position="97"/>
    </location>
</feature>
<dbReference type="PANTHER" id="PTHR31104">
    <property type="entry name" value="PEPTIDE-N4-(N-ACETYL-BETA-GLUCOSAMINYL)ASPARAGINE AMIDASE A PROTEIN"/>
    <property type="match status" value="1"/>
</dbReference>
<evidence type="ECO:0000256" key="1">
    <source>
        <dbReference type="SAM" id="MobiDB-lite"/>
    </source>
</evidence>
<evidence type="ECO:0000313" key="4">
    <source>
        <dbReference type="EMBL" id="KAA8630633.1"/>
    </source>
</evidence>
<dbReference type="VEuPathDB" id="FungiDB:SMAC_08359"/>
<keyword evidence="2" id="KW-0812">Transmembrane</keyword>
<feature type="region of interest" description="Disordered" evidence="1">
    <location>
        <begin position="511"/>
        <end position="532"/>
    </location>
</feature>
<sequence length="808" mass="87459">MDCNERQFLRPLLYPGNPADSISTSHGLTYSVPVVPRRGTYGTMNMASSDIEKRGLVVLRAELIPRSVKQARSRRILLSVLWLFASLFVTGFVFYALGITSCQRTDGSTIAPTSIGKYAHGVEGLETTKPATLDTLKSQPEERQIQASVTTSSAAAEKTVLRNFEVAPPVLMPYGPADSDGTTAIPAGYTQKACTVLLMRRDFAFSYGDPYIGDYTPPSCKFNRVVMNFTVVSEGRQYDRLALMYLGDTEVWRTSTAEPVVPPGIRWEYLKDMTEYLSLWQQKQKIIFDLGNLVNDKYTGIFNTTLTATFFHSDVATNAAPPSDLIIPVSARQSANNGISQFTLPKDNATNTISNFPRNARRAVFSVSANGQGNEEFWWSNVLQSDADAFSDTVGELPGLSPFREVQVLIDGQLAGVYWPFPVIFTGGVVPSLHRPIAGIEAFDLKEHEIDVTPWLAVLTDGKPHEFTIRIAGINDTQFSSASGQHQAVLTDHVNESWYVTGKIFIWTDGAGSSHSRGNNRKPPTIIDGLTPQITLSSIRTPSTNSSNSTAPESITYTTSVTRSLRIRSPLGTWTQTLSYTNKGLVSAQGYNQLNDMLISGSESSSSLPSSSSGPGSSAGSVDYKTTYTYPLLANSSYSVSPTGNLSIWGHLVQGKTVTLAGASVFPDYDTVAFNGNGKRPKYKESRLETKKEGEAWYEQTGDGKNSTGSGDSKQVFKFAGVEVRSGKGEQLYFRDVEARGGKVVRDVKRLGGKGVVTGFEVAVEGGGGSGNGGVFGDVPTVDVGEGVKGGGVKMGGAMRMFLGRNRF</sequence>
<feature type="domain" description="Peptide N-acetyl-beta-D-glucosaminyl asparaginase amidase A N-terminal" evidence="3">
    <location>
        <begin position="186"/>
        <end position="515"/>
    </location>
</feature>
<dbReference type="Pfam" id="PF25156">
    <property type="entry name" value="PNGase_A_C"/>
    <property type="match status" value="1"/>
</dbReference>
<proteinExistence type="predicted"/>
<evidence type="ECO:0000313" key="5">
    <source>
        <dbReference type="Proteomes" id="UP000433876"/>
    </source>
</evidence>
<comment type="caution">
    <text evidence="4">The sequence shown here is derived from an EMBL/GenBank/DDBJ whole genome shotgun (WGS) entry which is preliminary data.</text>
</comment>
<name>A0A8S8ZKQ0_SORMA</name>
<gene>
    <name evidence="4" type="ORF">SMACR_08359</name>
</gene>
<dbReference type="InterPro" id="IPR056948">
    <property type="entry name" value="PNGaseA_N"/>
</dbReference>
<dbReference type="Proteomes" id="UP000433876">
    <property type="component" value="Unassembled WGS sequence"/>
</dbReference>
<dbReference type="InterPro" id="IPR021102">
    <property type="entry name" value="PNGase_A"/>
</dbReference>
<reference evidence="4 5" key="1">
    <citation type="submission" date="2017-07" db="EMBL/GenBank/DDBJ databases">
        <title>Genome sequence of the Sordaria macrospora wild type strain R19027.</title>
        <authorList>
            <person name="Nowrousian M."/>
            <person name="Teichert I."/>
            <person name="Kueck U."/>
        </authorList>
    </citation>
    <scope>NUCLEOTIDE SEQUENCE [LARGE SCALE GENOMIC DNA]</scope>
    <source>
        <strain evidence="4 5">R19027</strain>
        <tissue evidence="4">Mycelium</tissue>
    </source>
</reference>
<dbReference type="Pfam" id="PF12222">
    <property type="entry name" value="PNGaseA"/>
    <property type="match status" value="1"/>
</dbReference>
<protein>
    <recommendedName>
        <fullName evidence="3">Peptide N-acetyl-beta-D-glucosaminyl asparaginase amidase A N-terminal domain-containing protein</fullName>
    </recommendedName>
</protein>
<keyword evidence="2" id="KW-0472">Membrane</keyword>